<dbReference type="InterPro" id="IPR012317">
    <property type="entry name" value="Poly(ADP-ribose)pol_cat_dom"/>
</dbReference>
<dbReference type="EMBL" id="QDEB01095848">
    <property type="protein sequence ID" value="RZC32613.1"/>
    <property type="molecule type" value="Genomic_DNA"/>
</dbReference>
<keyword evidence="1" id="KW-0808">Transferase</keyword>
<dbReference type="GO" id="GO:0005634">
    <property type="term" value="C:nucleus"/>
    <property type="evidence" value="ECO:0007669"/>
    <property type="project" value="TreeGrafter"/>
</dbReference>
<dbReference type="OrthoDB" id="6133115at2759"/>
<evidence type="ECO:0000259" key="2">
    <source>
        <dbReference type="PROSITE" id="PS51059"/>
    </source>
</evidence>
<dbReference type="GO" id="GO:0003950">
    <property type="term" value="F:NAD+ poly-ADP-ribosyltransferase activity"/>
    <property type="evidence" value="ECO:0007669"/>
    <property type="project" value="UniProtKB-UniRule"/>
</dbReference>
<sequence length="261" mass="30018">MSRHRRDDICTRFQGLSLRDQPSTSRGCSSRATTSGRKAPVIQSVKNPHVLDINHSGGKVVTCQNLHPTDHMYKKIEDLITNETFVIENIVEVHNPFLKKAYDLKKSQKKRQFGEVHECLVFHGTKKANVNSICTYNFNWRLFGTNKGHKFGKGVSFSTNAKYASNYSDLDLYHKVLIVAKVLITNVCQGHPNMTYPPPGYDTSQKGGSGIVIVKYDDNEFYPAYKLYYHLDDDESDNGNYYDNNNLNDDYDYDNDYYDYY</sequence>
<protein>
    <recommendedName>
        <fullName evidence="1">Poly [ADP-ribose] polymerase</fullName>
        <shortName evidence="1">PARP</shortName>
        <ecNumber evidence="1">2.4.2.-</ecNumber>
    </recommendedName>
</protein>
<keyword evidence="1" id="KW-0520">NAD</keyword>
<dbReference type="EC" id="2.4.2.-" evidence="1"/>
<gene>
    <name evidence="3" type="ORF">BDFB_005573</name>
</gene>
<organism evidence="3 4">
    <name type="scientific">Asbolus verrucosus</name>
    <name type="common">Desert ironclad beetle</name>
    <dbReference type="NCBI Taxonomy" id="1661398"/>
    <lineage>
        <taxon>Eukaryota</taxon>
        <taxon>Metazoa</taxon>
        <taxon>Ecdysozoa</taxon>
        <taxon>Arthropoda</taxon>
        <taxon>Hexapoda</taxon>
        <taxon>Insecta</taxon>
        <taxon>Pterygota</taxon>
        <taxon>Neoptera</taxon>
        <taxon>Endopterygota</taxon>
        <taxon>Coleoptera</taxon>
        <taxon>Polyphaga</taxon>
        <taxon>Cucujiformia</taxon>
        <taxon>Tenebrionidae</taxon>
        <taxon>Pimeliinae</taxon>
        <taxon>Asbolus</taxon>
    </lineage>
</organism>
<dbReference type="PANTHER" id="PTHR45740">
    <property type="entry name" value="POLY [ADP-RIBOSE] POLYMERASE"/>
    <property type="match status" value="1"/>
</dbReference>
<dbReference type="Proteomes" id="UP000292052">
    <property type="component" value="Unassembled WGS sequence"/>
</dbReference>
<dbReference type="Gene3D" id="3.90.228.10">
    <property type="match status" value="1"/>
</dbReference>
<feature type="domain" description="PARP catalytic" evidence="2">
    <location>
        <begin position="47"/>
        <end position="261"/>
    </location>
</feature>
<dbReference type="SUPFAM" id="SSF56399">
    <property type="entry name" value="ADP-ribosylation"/>
    <property type="match status" value="1"/>
</dbReference>
<dbReference type="Pfam" id="PF00644">
    <property type="entry name" value="PARP"/>
    <property type="match status" value="1"/>
</dbReference>
<dbReference type="AlphaFoldDB" id="A0A482VIU8"/>
<proteinExistence type="predicted"/>
<keyword evidence="1" id="KW-0328">Glycosyltransferase</keyword>
<evidence type="ECO:0000313" key="4">
    <source>
        <dbReference type="Proteomes" id="UP000292052"/>
    </source>
</evidence>
<dbReference type="InterPro" id="IPR051712">
    <property type="entry name" value="ARTD-AVP"/>
</dbReference>
<evidence type="ECO:0000256" key="1">
    <source>
        <dbReference type="RuleBase" id="RU362114"/>
    </source>
</evidence>
<evidence type="ECO:0000313" key="3">
    <source>
        <dbReference type="EMBL" id="RZC32613.1"/>
    </source>
</evidence>
<accession>A0A482VIU8</accession>
<reference evidence="3 4" key="1">
    <citation type="submission" date="2017-03" db="EMBL/GenBank/DDBJ databases">
        <title>Genome of the blue death feigning beetle - Asbolus verrucosus.</title>
        <authorList>
            <person name="Rider S.D."/>
        </authorList>
    </citation>
    <scope>NUCLEOTIDE SEQUENCE [LARGE SCALE GENOMIC DNA]</scope>
    <source>
        <strain evidence="3">Butters</strain>
        <tissue evidence="3">Head and leg muscle</tissue>
    </source>
</reference>
<keyword evidence="4" id="KW-1185">Reference proteome</keyword>
<dbReference type="GO" id="GO:1990404">
    <property type="term" value="F:NAD+-protein mono-ADP-ribosyltransferase activity"/>
    <property type="evidence" value="ECO:0007669"/>
    <property type="project" value="TreeGrafter"/>
</dbReference>
<name>A0A482VIU8_ASBVE</name>
<dbReference type="PROSITE" id="PS51059">
    <property type="entry name" value="PARP_CATALYTIC"/>
    <property type="match status" value="1"/>
</dbReference>
<dbReference type="PANTHER" id="PTHR45740:SF2">
    <property type="entry name" value="POLY [ADP-RIBOSE] POLYMERASE"/>
    <property type="match status" value="1"/>
</dbReference>
<comment type="caution">
    <text evidence="3">The sequence shown here is derived from an EMBL/GenBank/DDBJ whole genome shotgun (WGS) entry which is preliminary data.</text>
</comment>